<dbReference type="PANTHER" id="PTHR13710:SF157">
    <property type="entry name" value="DNA HELICASE"/>
    <property type="match status" value="1"/>
</dbReference>
<protein>
    <submittedName>
        <fullName evidence="5">Dead/deah box helicase</fullName>
    </submittedName>
</protein>
<dbReference type="GO" id="GO:0005737">
    <property type="term" value="C:cytoplasm"/>
    <property type="evidence" value="ECO:0007669"/>
    <property type="project" value="TreeGrafter"/>
</dbReference>
<dbReference type="PANTHER" id="PTHR13710">
    <property type="entry name" value="DNA HELICASE RECQ FAMILY MEMBER"/>
    <property type="match status" value="1"/>
</dbReference>
<gene>
    <name evidence="5" type="ORF">TPAS_2181</name>
</gene>
<dbReference type="InterPro" id="IPR011545">
    <property type="entry name" value="DEAD/DEAH_box_helicase_dom"/>
</dbReference>
<dbReference type="InterPro" id="IPR027417">
    <property type="entry name" value="P-loop_NTPase"/>
</dbReference>
<keyword evidence="1" id="KW-0547">Nucleotide-binding</keyword>
<keyword evidence="6" id="KW-1185">Reference proteome</keyword>
<dbReference type="PROSITE" id="PS51194">
    <property type="entry name" value="HELICASE_CTER"/>
    <property type="match status" value="1"/>
</dbReference>
<keyword evidence="5" id="KW-0378">Hydrolase</keyword>
<organism evidence="5 6">
    <name type="scientific">Trichococcus pasteurii</name>
    <dbReference type="NCBI Taxonomy" id="43064"/>
    <lineage>
        <taxon>Bacteria</taxon>
        <taxon>Bacillati</taxon>
        <taxon>Bacillota</taxon>
        <taxon>Bacilli</taxon>
        <taxon>Lactobacillales</taxon>
        <taxon>Carnobacteriaceae</taxon>
        <taxon>Trichococcus</taxon>
    </lineage>
</organism>
<dbReference type="GO" id="GO:0003676">
    <property type="term" value="F:nucleic acid binding"/>
    <property type="evidence" value="ECO:0007669"/>
    <property type="project" value="InterPro"/>
</dbReference>
<dbReference type="Gene3D" id="3.40.50.300">
    <property type="entry name" value="P-loop containing nucleotide triphosphate hydrolases"/>
    <property type="match status" value="2"/>
</dbReference>
<reference evidence="6" key="1">
    <citation type="submission" date="2016-04" db="EMBL/GenBank/DDBJ databases">
        <authorList>
            <person name="Strepis N."/>
        </authorList>
    </citation>
    <scope>NUCLEOTIDE SEQUENCE [LARGE SCALE GENOMIC DNA]</scope>
</reference>
<dbReference type="CDD" id="cd17920">
    <property type="entry name" value="DEXHc_RecQ"/>
    <property type="match status" value="1"/>
</dbReference>
<dbReference type="GO" id="GO:0000724">
    <property type="term" value="P:double-strand break repair via homologous recombination"/>
    <property type="evidence" value="ECO:0007669"/>
    <property type="project" value="TreeGrafter"/>
</dbReference>
<evidence type="ECO:0000313" key="5">
    <source>
        <dbReference type="EMBL" id="SLM52487.1"/>
    </source>
</evidence>
<dbReference type="OrthoDB" id="9763310at2"/>
<proteinExistence type="predicted"/>
<dbReference type="Pfam" id="PF00271">
    <property type="entry name" value="Helicase_C"/>
    <property type="match status" value="1"/>
</dbReference>
<dbReference type="SUPFAM" id="SSF52540">
    <property type="entry name" value="P-loop containing nucleoside triphosphate hydrolases"/>
    <property type="match status" value="1"/>
</dbReference>
<dbReference type="GO" id="GO:0005524">
    <property type="term" value="F:ATP binding"/>
    <property type="evidence" value="ECO:0007669"/>
    <property type="project" value="UniProtKB-KW"/>
</dbReference>
<dbReference type="GO" id="GO:0043138">
    <property type="term" value="F:3'-5' DNA helicase activity"/>
    <property type="evidence" value="ECO:0007669"/>
    <property type="project" value="TreeGrafter"/>
</dbReference>
<dbReference type="GO" id="GO:0005694">
    <property type="term" value="C:chromosome"/>
    <property type="evidence" value="ECO:0007669"/>
    <property type="project" value="TreeGrafter"/>
</dbReference>
<name>A0A1W1IHI1_9LACT</name>
<dbReference type="InterPro" id="IPR001650">
    <property type="entry name" value="Helicase_C-like"/>
</dbReference>
<dbReference type="STRING" id="43064.SAMN04488086_1083"/>
<dbReference type="AlphaFoldDB" id="A0A1W1IHI1"/>
<dbReference type="PROSITE" id="PS51192">
    <property type="entry name" value="HELICASE_ATP_BIND_1"/>
    <property type="match status" value="1"/>
</dbReference>
<evidence type="ECO:0000259" key="4">
    <source>
        <dbReference type="PROSITE" id="PS51194"/>
    </source>
</evidence>
<evidence type="ECO:0000259" key="3">
    <source>
        <dbReference type="PROSITE" id="PS51192"/>
    </source>
</evidence>
<keyword evidence="2" id="KW-0067">ATP-binding</keyword>
<dbReference type="Proteomes" id="UP000195985">
    <property type="component" value="Unassembled WGS sequence"/>
</dbReference>
<dbReference type="RefSeq" id="WP_086943252.1">
    <property type="nucleotide sequence ID" value="NZ_FONM01000008.1"/>
</dbReference>
<feature type="domain" description="Helicase ATP-binding" evidence="3">
    <location>
        <begin position="325"/>
        <end position="505"/>
    </location>
</feature>
<dbReference type="GO" id="GO:0009378">
    <property type="term" value="F:four-way junction helicase activity"/>
    <property type="evidence" value="ECO:0007669"/>
    <property type="project" value="TreeGrafter"/>
</dbReference>
<feature type="domain" description="Helicase C-terminal" evidence="4">
    <location>
        <begin position="549"/>
        <end position="698"/>
    </location>
</feature>
<evidence type="ECO:0000313" key="6">
    <source>
        <dbReference type="Proteomes" id="UP000195985"/>
    </source>
</evidence>
<dbReference type="Pfam" id="PF00270">
    <property type="entry name" value="DEAD"/>
    <property type="match status" value="1"/>
</dbReference>
<dbReference type="InterPro" id="IPR014001">
    <property type="entry name" value="Helicase_ATP-bd"/>
</dbReference>
<evidence type="ECO:0000256" key="1">
    <source>
        <dbReference type="ARBA" id="ARBA00022741"/>
    </source>
</evidence>
<sequence length="1098" mass="127997">MIQILTDQTLLNYSTDQKTSDRKTIYVLKGFDISQIESLSNKLFQFPVYENLEILLKNKAKMTVDIVLKATAAESEYYWCTYEEFMTAQDTLYDFFECECIENNLYNKLYPYQNTLTDIFAVYEEIYHNDDEEISASQEEKLNAVSIYYGKIYYNASNEKYYVTYEAPKIDFNKIIPFIDKSNLKVVPIINDYSSEEELYSFELGDSEDEFLHFTEKMENGNIVKKVRIFFADERGSLPNNYDERIAIIQYLAGEEYQIFLATKQLNSRTIERENEYKEILKAYWGYDSFKDLKMYKDIETLGKETIEVSQAQIIDDIIEQSENSIQGQSFRDVYVTSSTGSGKSVMFQIPALYLANKFKDDGFLTIVISPLIGLMDDQVKSMELRNISNAKTIHSNLSQMEKEDIISGVQAGTVDILYISTETLQSRSDIGMLIGQRRVGLLVVDEAHIVTTWGKSFRADYWYMGSYLAKMRKKQTFPIVTFTATAIYGGKEDMYLETRDSLNMVNPIAYFGYVKRDDILMCVQSSQKEFTKYSREYIKTKFEIMGKRLTSFDRKKEKTLVYFPTVRTLNMFNSHLKQNYSSVAEKTALYYGSLDKHEKKESLKEFKDGDAKVMLATKAFGMGIDIPDIHNVYHYAPTGNVIDYIQEIGRAARSLPEGYAWFDFLPQDFTEVKRLHGMSTIKKQQLIEVMRKIVSLYEQKKNRNIVVSADDFKYIFNQNELEDSDIDNKLKITLLMIEKDFESTKKLSYSPFVARPRAMYGNELVFLSKKGKKLLESSKLKKYFTEEKQLDTDYYDSICQMNFKQLWEDRYPSMSFPQFKYKMYTEVDELKDQKILKEISPAMGVEINYLKNDVQTVIASINLVLAALEEFLRGKVYSKTYFNEKMISEFLQTKLGIQNRFEALGLSSVLLNSLIQVSKIKNAGYIKARDERGDLYNVTPHYMTYFDQMKRTINDLFYGEKFADKYDDKLVFYAQRSSKNEKLELEQVLLGVAEAAGALSYEIISGNSPQIYIRINSIYQLEKVIKAPQKYNNLILKSVHERHNISVELLSYLFKMEKEGATKDEKLRNYTEKFWDVIEDYFLGKLPDSVQAKLYRN</sequence>
<dbReference type="GO" id="GO:0000723">
    <property type="term" value="P:telomere maintenance"/>
    <property type="evidence" value="ECO:0007669"/>
    <property type="project" value="TreeGrafter"/>
</dbReference>
<evidence type="ECO:0000256" key="2">
    <source>
        <dbReference type="ARBA" id="ARBA00022840"/>
    </source>
</evidence>
<accession>A0A1W1IHI1</accession>
<dbReference type="SMART" id="SM00487">
    <property type="entry name" value="DEXDc"/>
    <property type="match status" value="1"/>
</dbReference>
<keyword evidence="5" id="KW-0347">Helicase</keyword>
<dbReference type="SMART" id="SM00490">
    <property type="entry name" value="HELICc"/>
    <property type="match status" value="1"/>
</dbReference>
<dbReference type="EMBL" id="FWEY01000007">
    <property type="protein sequence ID" value="SLM52487.1"/>
    <property type="molecule type" value="Genomic_DNA"/>
</dbReference>